<proteinExistence type="predicted"/>
<dbReference type="Proteomes" id="UP001165136">
    <property type="component" value="Unassembled WGS sequence"/>
</dbReference>
<keyword evidence="1" id="KW-0472">Membrane</keyword>
<keyword evidence="3" id="KW-1185">Reference proteome</keyword>
<name>A0A9W6R412_9PSEU</name>
<evidence type="ECO:0000313" key="3">
    <source>
        <dbReference type="Proteomes" id="UP001165136"/>
    </source>
</evidence>
<keyword evidence="1" id="KW-0812">Transmembrane</keyword>
<organism evidence="2 3">
    <name type="scientific">Amycolatopsis taiwanensis</name>
    <dbReference type="NCBI Taxonomy" id="342230"/>
    <lineage>
        <taxon>Bacteria</taxon>
        <taxon>Bacillati</taxon>
        <taxon>Actinomycetota</taxon>
        <taxon>Actinomycetes</taxon>
        <taxon>Pseudonocardiales</taxon>
        <taxon>Pseudonocardiaceae</taxon>
        <taxon>Amycolatopsis</taxon>
    </lineage>
</organism>
<accession>A0A9W6R412</accession>
<evidence type="ECO:0000256" key="1">
    <source>
        <dbReference type="SAM" id="Phobius"/>
    </source>
</evidence>
<keyword evidence="1" id="KW-1133">Transmembrane helix</keyword>
<feature type="transmembrane region" description="Helical" evidence="1">
    <location>
        <begin position="138"/>
        <end position="157"/>
    </location>
</feature>
<dbReference type="EMBL" id="BSTI01000008">
    <property type="protein sequence ID" value="GLY67247.1"/>
    <property type="molecule type" value="Genomic_DNA"/>
</dbReference>
<dbReference type="RefSeq" id="WP_285487713.1">
    <property type="nucleotide sequence ID" value="NZ_BSTI01000008.1"/>
</dbReference>
<feature type="transmembrane region" description="Helical" evidence="1">
    <location>
        <begin position="94"/>
        <end position="118"/>
    </location>
</feature>
<feature type="transmembrane region" description="Helical" evidence="1">
    <location>
        <begin position="53"/>
        <end position="73"/>
    </location>
</feature>
<sequence>MDVAFLVLNLLVLAVTLESDVGTRKVRWFRVLRPAVTALVAIPFFLTGIDLSGIGLLLEVGALFLGVAMGYAACRLMRFLIDPGDAQPRTRAGWAYVLAWTGVIAVKTLMTYAATTWFPAELGRFMLGHHLGPDSIRAAFIFLALGSPLVRPAYLWIGGRRFARRHGTRLRLFTRPQQVVRFPAHR</sequence>
<evidence type="ECO:0000313" key="2">
    <source>
        <dbReference type="EMBL" id="GLY67247.1"/>
    </source>
</evidence>
<gene>
    <name evidence="2" type="ORF">Atai01_38660</name>
</gene>
<reference evidence="2" key="1">
    <citation type="submission" date="2023-03" db="EMBL/GenBank/DDBJ databases">
        <title>Amycolatopsis taiwanensis NBRC 103393.</title>
        <authorList>
            <person name="Ichikawa N."/>
            <person name="Sato H."/>
            <person name="Tonouchi N."/>
        </authorList>
    </citation>
    <scope>NUCLEOTIDE SEQUENCE</scope>
    <source>
        <strain evidence="2">NBRC 103393</strain>
    </source>
</reference>
<dbReference type="AlphaFoldDB" id="A0A9W6R412"/>
<comment type="caution">
    <text evidence="2">The sequence shown here is derived from an EMBL/GenBank/DDBJ whole genome shotgun (WGS) entry which is preliminary data.</text>
</comment>
<evidence type="ECO:0008006" key="4">
    <source>
        <dbReference type="Google" id="ProtNLM"/>
    </source>
</evidence>
<protein>
    <recommendedName>
        <fullName evidence="4">DUF1453 domain-containing protein</fullName>
    </recommendedName>
</protein>